<dbReference type="InterPro" id="IPR029058">
    <property type="entry name" value="AB_hydrolase_fold"/>
</dbReference>
<keyword evidence="4" id="KW-1185">Reference proteome</keyword>
<dbReference type="InterPro" id="IPR050266">
    <property type="entry name" value="AB_hydrolase_sf"/>
</dbReference>
<dbReference type="Proteomes" id="UP001230220">
    <property type="component" value="Unassembled WGS sequence"/>
</dbReference>
<dbReference type="RefSeq" id="WP_307408807.1">
    <property type="nucleotide sequence ID" value="NZ_JAUSUR010000004.1"/>
</dbReference>
<dbReference type="PANTHER" id="PTHR43798">
    <property type="entry name" value="MONOACYLGLYCEROL LIPASE"/>
    <property type="match status" value="1"/>
</dbReference>
<gene>
    <name evidence="3" type="ORF">J2S15_002529</name>
</gene>
<dbReference type="PRINTS" id="PR00793">
    <property type="entry name" value="PROAMNOPTASE"/>
</dbReference>
<evidence type="ECO:0000256" key="1">
    <source>
        <dbReference type="ARBA" id="ARBA00022801"/>
    </source>
</evidence>
<organism evidence="3 4">
    <name type="scientific">Breznakia pachnodae</name>
    <dbReference type="NCBI Taxonomy" id="265178"/>
    <lineage>
        <taxon>Bacteria</taxon>
        <taxon>Bacillati</taxon>
        <taxon>Bacillota</taxon>
        <taxon>Erysipelotrichia</taxon>
        <taxon>Erysipelotrichales</taxon>
        <taxon>Erysipelotrichaceae</taxon>
        <taxon>Breznakia</taxon>
    </lineage>
</organism>
<sequence>MNYKLLINNCELQVYAQGELNSKTGVLFLHGGPGSGAKAIMELPVFQSFHQDYCCVYFDQRGSGESLYDLQKGLSIQLITDDVSLVVNDMKKRFNLDKVILFGCSFGGCLACLSIEQGVLVDKVILSSPAILFNRRQAIELFDGMKGNYTSKVSSKLIKVLSSFKGTPELFFKDELISNYIYSSFNSSNSLRHTAAMSDWFFKHFFTDVIKDIKIPTLILQGEDDKICIAKNIVDVIYEVQNPNIEFHLYPNCGHAVFEDKEKEFITESKRFIKEELTC</sequence>
<reference evidence="3 4" key="1">
    <citation type="submission" date="2023-07" db="EMBL/GenBank/DDBJ databases">
        <title>Genomic Encyclopedia of Type Strains, Phase IV (KMG-IV): sequencing the most valuable type-strain genomes for metagenomic binning, comparative biology and taxonomic classification.</title>
        <authorList>
            <person name="Goeker M."/>
        </authorList>
    </citation>
    <scope>NUCLEOTIDE SEQUENCE [LARGE SCALE GENOMIC DNA]</scope>
    <source>
        <strain evidence="3 4">DSM 16784</strain>
    </source>
</reference>
<name>A0ABU0E4G1_9FIRM</name>
<dbReference type="EMBL" id="JAUSUR010000004">
    <property type="protein sequence ID" value="MDQ0361779.1"/>
    <property type="molecule type" value="Genomic_DNA"/>
</dbReference>
<dbReference type="Gene3D" id="3.40.50.1820">
    <property type="entry name" value="alpha/beta hydrolase"/>
    <property type="match status" value="1"/>
</dbReference>
<dbReference type="InterPro" id="IPR002410">
    <property type="entry name" value="Peptidase_S33"/>
</dbReference>
<keyword evidence="1" id="KW-0378">Hydrolase</keyword>
<dbReference type="InterPro" id="IPR022742">
    <property type="entry name" value="Hydrolase_4"/>
</dbReference>
<accession>A0ABU0E4G1</accession>
<dbReference type="Pfam" id="PF12146">
    <property type="entry name" value="Hydrolase_4"/>
    <property type="match status" value="1"/>
</dbReference>
<dbReference type="PANTHER" id="PTHR43798:SF33">
    <property type="entry name" value="HYDROLASE, PUTATIVE (AFU_ORTHOLOGUE AFUA_2G14860)-RELATED"/>
    <property type="match status" value="1"/>
</dbReference>
<evidence type="ECO:0000259" key="2">
    <source>
        <dbReference type="Pfam" id="PF12146"/>
    </source>
</evidence>
<dbReference type="SUPFAM" id="SSF53474">
    <property type="entry name" value="alpha/beta-Hydrolases"/>
    <property type="match status" value="1"/>
</dbReference>
<proteinExistence type="predicted"/>
<protein>
    <submittedName>
        <fullName evidence="3">Pimeloyl-ACP methyl ester carboxylesterase</fullName>
    </submittedName>
</protein>
<evidence type="ECO:0000313" key="3">
    <source>
        <dbReference type="EMBL" id="MDQ0361779.1"/>
    </source>
</evidence>
<feature type="domain" description="Serine aminopeptidase S33" evidence="2">
    <location>
        <begin position="38"/>
        <end position="262"/>
    </location>
</feature>
<comment type="caution">
    <text evidence="3">The sequence shown here is derived from an EMBL/GenBank/DDBJ whole genome shotgun (WGS) entry which is preliminary data.</text>
</comment>
<evidence type="ECO:0000313" key="4">
    <source>
        <dbReference type="Proteomes" id="UP001230220"/>
    </source>
</evidence>